<proteinExistence type="inferred from homology"/>
<evidence type="ECO:0000256" key="9">
    <source>
        <dbReference type="ARBA" id="ARBA00023136"/>
    </source>
</evidence>
<dbReference type="InterPro" id="IPR005503">
    <property type="entry name" value="FliL"/>
</dbReference>
<keyword evidence="7 10" id="KW-0283">Flagellar rotation</keyword>
<feature type="signal peptide" evidence="11">
    <location>
        <begin position="1"/>
        <end position="22"/>
    </location>
</feature>
<dbReference type="PANTHER" id="PTHR35091:SF2">
    <property type="entry name" value="FLAGELLAR PROTEIN FLIL"/>
    <property type="match status" value="1"/>
</dbReference>
<evidence type="ECO:0000313" key="12">
    <source>
        <dbReference type="EMBL" id="KAA0693865.1"/>
    </source>
</evidence>
<keyword evidence="13" id="KW-1185">Reference proteome</keyword>
<protein>
    <recommendedName>
        <fullName evidence="10">Flagellar protein FliL</fullName>
    </recommendedName>
</protein>
<dbReference type="OrthoDB" id="7063251at2"/>
<keyword evidence="9 10" id="KW-0472">Membrane</keyword>
<evidence type="ECO:0000256" key="1">
    <source>
        <dbReference type="ARBA" id="ARBA00002254"/>
    </source>
</evidence>
<keyword evidence="12" id="KW-0966">Cell projection</keyword>
<evidence type="ECO:0000256" key="2">
    <source>
        <dbReference type="ARBA" id="ARBA00004162"/>
    </source>
</evidence>
<evidence type="ECO:0000256" key="3">
    <source>
        <dbReference type="ARBA" id="ARBA00008281"/>
    </source>
</evidence>
<keyword evidence="6" id="KW-0812">Transmembrane</keyword>
<dbReference type="Pfam" id="PF03748">
    <property type="entry name" value="FliL"/>
    <property type="match status" value="1"/>
</dbReference>
<evidence type="ECO:0000256" key="10">
    <source>
        <dbReference type="RuleBase" id="RU364125"/>
    </source>
</evidence>
<comment type="caution">
    <text evidence="12">The sequence shown here is derived from an EMBL/GenBank/DDBJ whole genome shotgun (WGS) entry which is preliminary data.</text>
</comment>
<accession>A0A7V7GSF5</accession>
<feature type="chain" id="PRO_5030567655" description="Flagellar protein FliL" evidence="11">
    <location>
        <begin position="23"/>
        <end position="134"/>
    </location>
</feature>
<name>A0A7V7GSF5_9GAMM</name>
<evidence type="ECO:0000313" key="13">
    <source>
        <dbReference type="Proteomes" id="UP000463138"/>
    </source>
</evidence>
<dbReference type="AlphaFoldDB" id="A0A7V7GSF5"/>
<dbReference type="GO" id="GO:0006935">
    <property type="term" value="P:chemotaxis"/>
    <property type="evidence" value="ECO:0007669"/>
    <property type="project" value="UniProtKB-KW"/>
</dbReference>
<evidence type="ECO:0000256" key="8">
    <source>
        <dbReference type="ARBA" id="ARBA00022989"/>
    </source>
</evidence>
<keyword evidence="8" id="KW-1133">Transmembrane helix</keyword>
<dbReference type="GO" id="GO:0009425">
    <property type="term" value="C:bacterial-type flagellum basal body"/>
    <property type="evidence" value="ECO:0007669"/>
    <property type="project" value="InterPro"/>
</dbReference>
<keyword evidence="4" id="KW-1003">Cell membrane</keyword>
<evidence type="ECO:0000256" key="11">
    <source>
        <dbReference type="SAM" id="SignalP"/>
    </source>
</evidence>
<dbReference type="PANTHER" id="PTHR35091">
    <property type="entry name" value="FLAGELLAR PROTEIN FLIL"/>
    <property type="match status" value="1"/>
</dbReference>
<gene>
    <name evidence="12" type="ORF">DT594_11080</name>
</gene>
<evidence type="ECO:0000256" key="7">
    <source>
        <dbReference type="ARBA" id="ARBA00022779"/>
    </source>
</evidence>
<dbReference type="RefSeq" id="WP_149332730.1">
    <property type="nucleotide sequence ID" value="NZ_QOVF01000003.1"/>
</dbReference>
<dbReference type="GO" id="GO:0071978">
    <property type="term" value="P:bacterial-type flagellum-dependent swarming motility"/>
    <property type="evidence" value="ECO:0007669"/>
    <property type="project" value="TreeGrafter"/>
</dbReference>
<dbReference type="EMBL" id="QOVF01000003">
    <property type="protein sequence ID" value="KAA0693865.1"/>
    <property type="molecule type" value="Genomic_DNA"/>
</dbReference>
<evidence type="ECO:0000256" key="4">
    <source>
        <dbReference type="ARBA" id="ARBA00022475"/>
    </source>
</evidence>
<keyword evidence="5 10" id="KW-0145">Chemotaxis</keyword>
<keyword evidence="12" id="KW-0969">Cilium</keyword>
<dbReference type="Proteomes" id="UP000463138">
    <property type="component" value="Unassembled WGS sequence"/>
</dbReference>
<keyword evidence="10" id="KW-0997">Cell inner membrane</keyword>
<evidence type="ECO:0000256" key="5">
    <source>
        <dbReference type="ARBA" id="ARBA00022500"/>
    </source>
</evidence>
<keyword evidence="11" id="KW-0732">Signal</keyword>
<comment type="subcellular location">
    <subcellularLocation>
        <location evidence="10">Cell inner membrane</location>
    </subcellularLocation>
    <subcellularLocation>
        <location evidence="2">Cell membrane</location>
        <topology evidence="2">Single-pass membrane protein</topology>
    </subcellularLocation>
</comment>
<comment type="similarity">
    <text evidence="3 10">Belongs to the FliL family.</text>
</comment>
<sequence length="134" mass="14753">MRLRTTLYALLLSAVVALPAQANEEAAPAGPQYVEMNPSFVGTIGPGPRIQYMKVDVALRANDPTAVERIQYHDPLIRNALVSLFGRQTPEELATLEGKEQLKQQALEAVRAVLEEEEGKPLVDDLLFTNLVTQ</sequence>
<keyword evidence="12" id="KW-0282">Flagellum</keyword>
<dbReference type="GO" id="GO:0005886">
    <property type="term" value="C:plasma membrane"/>
    <property type="evidence" value="ECO:0007669"/>
    <property type="project" value="UniProtKB-SubCell"/>
</dbReference>
<reference evidence="12 13" key="1">
    <citation type="submission" date="2018-07" db="EMBL/GenBank/DDBJ databases">
        <title>Pseudomonas laoshanensis sp. nov., isolated from soil.</title>
        <authorList>
            <person name="Sun J."/>
            <person name="Yu L."/>
            <person name="Wang M."/>
            <person name="Zhang C."/>
        </authorList>
    </citation>
    <scope>NUCLEOTIDE SEQUENCE [LARGE SCALE GENOMIC DNA]</scope>
    <source>
        <strain evidence="12 13">Y22</strain>
    </source>
</reference>
<comment type="function">
    <text evidence="1 10">Controls the rotational direction of flagella during chemotaxis.</text>
</comment>
<organism evidence="12 13">
    <name type="scientific">Halopseudomonas laoshanensis</name>
    <dbReference type="NCBI Taxonomy" id="2268758"/>
    <lineage>
        <taxon>Bacteria</taxon>
        <taxon>Pseudomonadati</taxon>
        <taxon>Pseudomonadota</taxon>
        <taxon>Gammaproteobacteria</taxon>
        <taxon>Pseudomonadales</taxon>
        <taxon>Pseudomonadaceae</taxon>
        <taxon>Halopseudomonas</taxon>
    </lineage>
</organism>
<evidence type="ECO:0000256" key="6">
    <source>
        <dbReference type="ARBA" id="ARBA00022692"/>
    </source>
</evidence>